<reference evidence="1 3" key="1">
    <citation type="submission" date="2008-03" db="EMBL/GenBank/DDBJ databases">
        <title>Annotation of Ixodes scapularis.</title>
        <authorList>
            <consortium name="Ixodes scapularis Genome Project Consortium"/>
            <person name="Caler E."/>
            <person name="Hannick L.I."/>
            <person name="Bidwell S."/>
            <person name="Joardar V."/>
            <person name="Thiagarajan M."/>
            <person name="Amedeo P."/>
            <person name="Galinsky K.J."/>
            <person name="Schobel S."/>
            <person name="Inman J."/>
            <person name="Hostetler J."/>
            <person name="Miller J."/>
            <person name="Hammond M."/>
            <person name="Megy K."/>
            <person name="Lawson D."/>
            <person name="Kodira C."/>
            <person name="Sutton G."/>
            <person name="Meyer J."/>
            <person name="Hill C.A."/>
            <person name="Birren B."/>
            <person name="Nene V."/>
            <person name="Collins F."/>
            <person name="Alarcon-Chaidez F."/>
            <person name="Wikel S."/>
            <person name="Strausberg R."/>
        </authorList>
    </citation>
    <scope>NUCLEOTIDE SEQUENCE [LARGE SCALE GENOMIC DNA]</scope>
    <source>
        <strain evidence="3">Wikel</strain>
        <strain evidence="1">Wikel colony</strain>
    </source>
</reference>
<reference evidence="2" key="2">
    <citation type="submission" date="2020-05" db="UniProtKB">
        <authorList>
            <consortium name="EnsemblMetazoa"/>
        </authorList>
    </citation>
    <scope>IDENTIFICATION</scope>
    <source>
        <strain evidence="2">wikel</strain>
    </source>
</reference>
<name>B7PI53_IXOSC</name>
<dbReference type="PaxDb" id="6945-B7PI53"/>
<dbReference type="AlphaFoldDB" id="B7PI53"/>
<sequence>NRRRAVRLIVEGPSTQCPVPLDELQAHFTSTWAPREVDTDLLMTRVPAAGEISMAAFTDDEVATRLRRCESTAPGGDHLTYQHWRTVDPEASFLAAAFNICLRHRGVPDTWRESRTILIYKKGDRQDPANWRPISL</sequence>
<accession>B7PI53</accession>
<dbReference type="VEuPathDB" id="VectorBase:ISCW024244"/>
<dbReference type="OrthoDB" id="6503643at2759"/>
<evidence type="ECO:0000313" key="2">
    <source>
        <dbReference type="EnsemblMetazoa" id="ISCW024244-PA"/>
    </source>
</evidence>
<feature type="non-terminal residue" evidence="1">
    <location>
        <position position="136"/>
    </location>
</feature>
<dbReference type="VEuPathDB" id="VectorBase:ISCI007053"/>
<gene>
    <name evidence="1" type="ORF">IscW_ISCW024244</name>
</gene>
<dbReference type="InParanoid" id="B7PI53"/>
<dbReference type="PANTHER" id="PTHR19446">
    <property type="entry name" value="REVERSE TRANSCRIPTASES"/>
    <property type="match status" value="1"/>
</dbReference>
<organism>
    <name type="scientific">Ixodes scapularis</name>
    <name type="common">Black-legged tick</name>
    <name type="synonym">Deer tick</name>
    <dbReference type="NCBI Taxonomy" id="6945"/>
    <lineage>
        <taxon>Eukaryota</taxon>
        <taxon>Metazoa</taxon>
        <taxon>Ecdysozoa</taxon>
        <taxon>Arthropoda</taxon>
        <taxon>Chelicerata</taxon>
        <taxon>Arachnida</taxon>
        <taxon>Acari</taxon>
        <taxon>Parasitiformes</taxon>
        <taxon>Ixodida</taxon>
        <taxon>Ixodoidea</taxon>
        <taxon>Ixodidae</taxon>
        <taxon>Ixodinae</taxon>
        <taxon>Ixodes</taxon>
    </lineage>
</organism>
<feature type="non-terminal residue" evidence="1">
    <location>
        <position position="1"/>
    </location>
</feature>
<keyword evidence="3" id="KW-1185">Reference proteome</keyword>
<proteinExistence type="predicted"/>
<dbReference type="EnsemblMetazoa" id="ISCW024244-RA">
    <property type="protein sequence ID" value="ISCW024244-PA"/>
    <property type="gene ID" value="ISCW024244"/>
</dbReference>
<dbReference type="HOGENOM" id="CLU_1880569_0_0_1"/>
<evidence type="ECO:0000313" key="1">
    <source>
        <dbReference type="EMBL" id="EEC06275.1"/>
    </source>
</evidence>
<dbReference type="Proteomes" id="UP000001555">
    <property type="component" value="Unassembled WGS sequence"/>
</dbReference>
<protein>
    <submittedName>
        <fullName evidence="1 2">Uncharacterized protein</fullName>
    </submittedName>
</protein>
<dbReference type="VEuPathDB" id="VectorBase:ISCP_016793"/>
<dbReference type="EMBL" id="DS716928">
    <property type="protein sequence ID" value="EEC06275.1"/>
    <property type="molecule type" value="Genomic_DNA"/>
</dbReference>
<dbReference type="EMBL" id="ABJB010474502">
    <property type="status" value="NOT_ANNOTATED_CDS"/>
    <property type="molecule type" value="Genomic_DNA"/>
</dbReference>
<evidence type="ECO:0000313" key="3">
    <source>
        <dbReference type="Proteomes" id="UP000001555"/>
    </source>
</evidence>